<protein>
    <submittedName>
        <fullName evidence="4">Secreted protein</fullName>
    </submittedName>
</protein>
<dbReference type="OrthoDB" id="5820420at2759"/>
<gene>
    <name evidence="2" type="ORF">ASIM_LOCUS16266</name>
</gene>
<keyword evidence="3" id="KW-1185">Reference proteome</keyword>
<evidence type="ECO:0000313" key="4">
    <source>
        <dbReference type="WBParaSite" id="ASIM_0001685901-mRNA-1"/>
    </source>
</evidence>
<evidence type="ECO:0000313" key="3">
    <source>
        <dbReference type="Proteomes" id="UP000267096"/>
    </source>
</evidence>
<sequence>MPFAHVFFDAAIAILIVACAVSALPMHSKKSAHDLQGFASALNGAGRLRYGKRSYDPRLYPEFFPALDDTGRLTISRLGSDEDMEDPLL</sequence>
<name>A0A0M3K7B8_ANISI</name>
<reference evidence="2 3" key="2">
    <citation type="submission" date="2018-11" db="EMBL/GenBank/DDBJ databases">
        <authorList>
            <consortium name="Pathogen Informatics"/>
        </authorList>
    </citation>
    <scope>NUCLEOTIDE SEQUENCE [LARGE SCALE GENOMIC DNA]</scope>
</reference>
<keyword evidence="1" id="KW-0812">Transmembrane</keyword>
<keyword evidence="1" id="KW-1133">Transmembrane helix</keyword>
<reference evidence="4" key="1">
    <citation type="submission" date="2017-02" db="UniProtKB">
        <authorList>
            <consortium name="WormBaseParasite"/>
        </authorList>
    </citation>
    <scope>IDENTIFICATION</scope>
</reference>
<dbReference type="AlphaFoldDB" id="A0A0M3K7B8"/>
<evidence type="ECO:0000313" key="2">
    <source>
        <dbReference type="EMBL" id="VDK57292.1"/>
    </source>
</evidence>
<proteinExistence type="predicted"/>
<dbReference type="EMBL" id="UYRR01032945">
    <property type="protein sequence ID" value="VDK57292.1"/>
    <property type="molecule type" value="Genomic_DNA"/>
</dbReference>
<organism evidence="4">
    <name type="scientific">Anisakis simplex</name>
    <name type="common">Herring worm</name>
    <dbReference type="NCBI Taxonomy" id="6269"/>
    <lineage>
        <taxon>Eukaryota</taxon>
        <taxon>Metazoa</taxon>
        <taxon>Ecdysozoa</taxon>
        <taxon>Nematoda</taxon>
        <taxon>Chromadorea</taxon>
        <taxon>Rhabditida</taxon>
        <taxon>Spirurina</taxon>
        <taxon>Ascaridomorpha</taxon>
        <taxon>Ascaridoidea</taxon>
        <taxon>Anisakidae</taxon>
        <taxon>Anisakis</taxon>
        <taxon>Anisakis simplex complex</taxon>
    </lineage>
</organism>
<evidence type="ECO:0000256" key="1">
    <source>
        <dbReference type="SAM" id="Phobius"/>
    </source>
</evidence>
<keyword evidence="1" id="KW-0472">Membrane</keyword>
<dbReference type="WBParaSite" id="ASIM_0001685901-mRNA-1">
    <property type="protein sequence ID" value="ASIM_0001685901-mRNA-1"/>
    <property type="gene ID" value="ASIM_0001685901"/>
</dbReference>
<feature type="transmembrane region" description="Helical" evidence="1">
    <location>
        <begin position="6"/>
        <end position="26"/>
    </location>
</feature>
<dbReference type="Proteomes" id="UP000267096">
    <property type="component" value="Unassembled WGS sequence"/>
</dbReference>
<accession>A0A0M3K7B8</accession>